<dbReference type="GO" id="GO:0006310">
    <property type="term" value="P:DNA recombination"/>
    <property type="evidence" value="ECO:0007669"/>
    <property type="project" value="UniProtKB-KW"/>
</dbReference>
<dbReference type="PANTHER" id="PTHR30349:SF64">
    <property type="entry name" value="PROPHAGE INTEGRASE INTD-RELATED"/>
    <property type="match status" value="1"/>
</dbReference>
<accession>A0A7X5XT52</accession>
<dbReference type="AlphaFoldDB" id="A0A7X5XT52"/>
<dbReference type="PANTHER" id="PTHR30349">
    <property type="entry name" value="PHAGE INTEGRASE-RELATED"/>
    <property type="match status" value="1"/>
</dbReference>
<dbReference type="InterPro" id="IPR053876">
    <property type="entry name" value="Phage_int_M"/>
</dbReference>
<dbReference type="InterPro" id="IPR010998">
    <property type="entry name" value="Integrase_recombinase_N"/>
</dbReference>
<evidence type="ECO:0000256" key="4">
    <source>
        <dbReference type="ARBA" id="ARBA00023172"/>
    </source>
</evidence>
<evidence type="ECO:0000256" key="5">
    <source>
        <dbReference type="PROSITE-ProRule" id="PRU01248"/>
    </source>
</evidence>
<dbReference type="InterPro" id="IPR050090">
    <property type="entry name" value="Tyrosine_recombinase_XerCD"/>
</dbReference>
<reference evidence="8 9" key="1">
    <citation type="submission" date="2020-03" db="EMBL/GenBank/DDBJ databases">
        <title>Genomic Encyclopedia of Type Strains, Phase IV (KMG-IV): sequencing the most valuable type-strain genomes for metagenomic binning, comparative biology and taxonomic classification.</title>
        <authorList>
            <person name="Goeker M."/>
        </authorList>
    </citation>
    <scope>NUCLEOTIDE SEQUENCE [LARGE SCALE GENOMIC DNA]</scope>
    <source>
        <strain evidence="8 9">DSM 25229</strain>
    </source>
</reference>
<feature type="domain" description="Tyr recombinase" evidence="6">
    <location>
        <begin position="169"/>
        <end position="377"/>
    </location>
</feature>
<comment type="similarity">
    <text evidence="1">Belongs to the 'phage' integrase family.</text>
</comment>
<dbReference type="PROSITE" id="PS51898">
    <property type="entry name" value="TYR_RECOMBINASE"/>
    <property type="match status" value="1"/>
</dbReference>
<evidence type="ECO:0000256" key="3">
    <source>
        <dbReference type="ARBA" id="ARBA00023125"/>
    </source>
</evidence>
<dbReference type="PROSITE" id="PS51900">
    <property type="entry name" value="CB"/>
    <property type="match status" value="1"/>
</dbReference>
<proteinExistence type="inferred from homology"/>
<dbReference type="GO" id="GO:0015074">
    <property type="term" value="P:DNA integration"/>
    <property type="evidence" value="ECO:0007669"/>
    <property type="project" value="UniProtKB-KW"/>
</dbReference>
<evidence type="ECO:0000313" key="9">
    <source>
        <dbReference type="Proteomes" id="UP000535078"/>
    </source>
</evidence>
<gene>
    <name evidence="8" type="ORF">GGR90_002745</name>
</gene>
<dbReference type="Pfam" id="PF22022">
    <property type="entry name" value="Phage_int_M"/>
    <property type="match status" value="1"/>
</dbReference>
<dbReference type="GO" id="GO:0003677">
    <property type="term" value="F:DNA binding"/>
    <property type="evidence" value="ECO:0007669"/>
    <property type="project" value="UniProtKB-UniRule"/>
</dbReference>
<keyword evidence="4" id="KW-0233">DNA recombination</keyword>
<organism evidence="8 9">
    <name type="scientific">Sphingopyxis italica</name>
    <dbReference type="NCBI Taxonomy" id="1129133"/>
    <lineage>
        <taxon>Bacteria</taxon>
        <taxon>Pseudomonadati</taxon>
        <taxon>Pseudomonadota</taxon>
        <taxon>Alphaproteobacteria</taxon>
        <taxon>Sphingomonadales</taxon>
        <taxon>Sphingomonadaceae</taxon>
        <taxon>Sphingopyxis</taxon>
    </lineage>
</organism>
<dbReference type="InterPro" id="IPR011010">
    <property type="entry name" value="DNA_brk_join_enz"/>
</dbReference>
<keyword evidence="3 5" id="KW-0238">DNA-binding</keyword>
<evidence type="ECO:0000256" key="1">
    <source>
        <dbReference type="ARBA" id="ARBA00008857"/>
    </source>
</evidence>
<dbReference type="Gene3D" id="1.10.443.10">
    <property type="entry name" value="Intergrase catalytic core"/>
    <property type="match status" value="1"/>
</dbReference>
<evidence type="ECO:0000256" key="2">
    <source>
        <dbReference type="ARBA" id="ARBA00022908"/>
    </source>
</evidence>
<evidence type="ECO:0000313" key="8">
    <source>
        <dbReference type="EMBL" id="NJB90551.1"/>
    </source>
</evidence>
<keyword evidence="9" id="KW-1185">Reference proteome</keyword>
<dbReference type="EMBL" id="JAATIT010000003">
    <property type="protein sequence ID" value="NJB90551.1"/>
    <property type="molecule type" value="Genomic_DNA"/>
</dbReference>
<dbReference type="Pfam" id="PF00589">
    <property type="entry name" value="Phage_integrase"/>
    <property type="match status" value="1"/>
</dbReference>
<dbReference type="InterPro" id="IPR044068">
    <property type="entry name" value="CB"/>
</dbReference>
<dbReference type="SUPFAM" id="SSF56349">
    <property type="entry name" value="DNA breaking-rejoining enzymes"/>
    <property type="match status" value="1"/>
</dbReference>
<dbReference type="RefSeq" id="WP_167921981.1">
    <property type="nucleotide sequence ID" value="NZ_JAATIT010000003.1"/>
</dbReference>
<protein>
    <submittedName>
        <fullName evidence="8">Integrase</fullName>
    </submittedName>
</protein>
<keyword evidence="2" id="KW-0229">DNA integration</keyword>
<dbReference type="InterPro" id="IPR013762">
    <property type="entry name" value="Integrase-like_cat_sf"/>
</dbReference>
<name>A0A7X5XT52_9SPHN</name>
<dbReference type="CDD" id="cd01189">
    <property type="entry name" value="INT_ICEBs1_C_like"/>
    <property type="match status" value="1"/>
</dbReference>
<evidence type="ECO:0000259" key="6">
    <source>
        <dbReference type="PROSITE" id="PS51898"/>
    </source>
</evidence>
<sequence>MASIRKRTWTAPNGEEKTAWLVDYRDGAGKRRFKQFARKKDADAWITQAAWEVSKGVHTADSQSVTVAAAADIWIKVAESKNRERGTIDQYKQLRDHHIVPLIGAEKLSKLTTAKVVSFVDDLLATRSDDLTHKALRALSRILIEARRRGLVAQNVAADVKVERSGRNEEVVIPTKEELRALLAAADDRWKPLVLTAILTGLRASELRGLRWKDVDFKGATISVAQRADKYCDLGPPKSKAGRRTIPVGDAVVTELKKWKLRCPNGDAGLVFPNSVGAVQDYGHMLRRGFYPLQIKAGVCDPQLKDGKPVLDAKGKAVMVPRYGFHALRHAAASAWIKQKIDLKRLTTWLGHSSVAITLDIYGHLIVDKDEDARLAAEAQAELLA</sequence>
<dbReference type="InterPro" id="IPR002104">
    <property type="entry name" value="Integrase_catalytic"/>
</dbReference>
<comment type="caution">
    <text evidence="8">The sequence shown here is derived from an EMBL/GenBank/DDBJ whole genome shotgun (WGS) entry which is preliminary data.</text>
</comment>
<evidence type="ECO:0000259" key="7">
    <source>
        <dbReference type="PROSITE" id="PS51900"/>
    </source>
</evidence>
<dbReference type="Proteomes" id="UP000535078">
    <property type="component" value="Unassembled WGS sequence"/>
</dbReference>
<dbReference type="Gene3D" id="1.10.150.130">
    <property type="match status" value="1"/>
</dbReference>
<feature type="domain" description="Core-binding (CB)" evidence="7">
    <location>
        <begin position="65"/>
        <end position="144"/>
    </location>
</feature>